<dbReference type="PANTHER" id="PTHR43918">
    <property type="entry name" value="ACETYLCHOLINESTERASE"/>
    <property type="match status" value="1"/>
</dbReference>
<evidence type="ECO:0000313" key="5">
    <source>
        <dbReference type="Proteomes" id="UP000729357"/>
    </source>
</evidence>
<dbReference type="GO" id="GO:0003990">
    <property type="term" value="F:acetylcholinesterase activity"/>
    <property type="evidence" value="ECO:0007669"/>
    <property type="project" value="TreeGrafter"/>
</dbReference>
<reference evidence="4" key="2">
    <citation type="submission" date="2021-08" db="EMBL/GenBank/DDBJ databases">
        <authorList>
            <person name="Gostincar C."/>
            <person name="Sun X."/>
            <person name="Song Z."/>
            <person name="Gunde-Cimerman N."/>
        </authorList>
    </citation>
    <scope>NUCLEOTIDE SEQUENCE</scope>
    <source>
        <strain evidence="4">EXF-9298</strain>
    </source>
</reference>
<dbReference type="InterPro" id="IPR002018">
    <property type="entry name" value="CarbesteraseB"/>
</dbReference>
<dbReference type="GO" id="GO:0019695">
    <property type="term" value="P:choline metabolic process"/>
    <property type="evidence" value="ECO:0007669"/>
    <property type="project" value="TreeGrafter"/>
</dbReference>
<comment type="similarity">
    <text evidence="1">Belongs to the type-B carboxylesterase/lipase family.</text>
</comment>
<organism evidence="4 5">
    <name type="scientific">Aureobasidium melanogenum</name>
    <name type="common">Aureobasidium pullulans var. melanogenum</name>
    <dbReference type="NCBI Taxonomy" id="46634"/>
    <lineage>
        <taxon>Eukaryota</taxon>
        <taxon>Fungi</taxon>
        <taxon>Dikarya</taxon>
        <taxon>Ascomycota</taxon>
        <taxon>Pezizomycotina</taxon>
        <taxon>Dothideomycetes</taxon>
        <taxon>Dothideomycetidae</taxon>
        <taxon>Dothideales</taxon>
        <taxon>Saccotheciaceae</taxon>
        <taxon>Aureobasidium</taxon>
    </lineage>
</organism>
<dbReference type="Pfam" id="PF00135">
    <property type="entry name" value="COesterase"/>
    <property type="match status" value="1"/>
</dbReference>
<dbReference type="EMBL" id="JAHFXS010000024">
    <property type="protein sequence ID" value="KAG9990610.1"/>
    <property type="molecule type" value="Genomic_DNA"/>
</dbReference>
<evidence type="ECO:0000256" key="1">
    <source>
        <dbReference type="ARBA" id="ARBA00005964"/>
    </source>
</evidence>
<dbReference type="InterPro" id="IPR029058">
    <property type="entry name" value="AB_hydrolase_fold"/>
</dbReference>
<gene>
    <name evidence="4" type="ORF">KCU98_g1008</name>
</gene>
<dbReference type="InterPro" id="IPR050654">
    <property type="entry name" value="AChE-related_enzymes"/>
</dbReference>
<reference evidence="4" key="1">
    <citation type="journal article" date="2021" name="J Fungi (Basel)">
        <title>Virulence traits and population genomics of the black yeast Aureobasidium melanogenum.</title>
        <authorList>
            <person name="Cernosa A."/>
            <person name="Sun X."/>
            <person name="Gostincar C."/>
            <person name="Fang C."/>
            <person name="Gunde-Cimerman N."/>
            <person name="Song Z."/>
        </authorList>
    </citation>
    <scope>NUCLEOTIDE SEQUENCE</scope>
    <source>
        <strain evidence="4">EXF-9298</strain>
    </source>
</reference>
<evidence type="ECO:0000313" key="4">
    <source>
        <dbReference type="EMBL" id="KAG9990610.1"/>
    </source>
</evidence>
<dbReference type="PANTHER" id="PTHR43918:SF4">
    <property type="entry name" value="CARBOXYLIC ESTER HYDROLASE"/>
    <property type="match status" value="1"/>
</dbReference>
<evidence type="ECO:0000259" key="3">
    <source>
        <dbReference type="Pfam" id="PF00135"/>
    </source>
</evidence>
<evidence type="ECO:0000256" key="2">
    <source>
        <dbReference type="ARBA" id="ARBA00022801"/>
    </source>
</evidence>
<feature type="non-terminal residue" evidence="4">
    <location>
        <position position="451"/>
    </location>
</feature>
<keyword evidence="2" id="KW-0378">Hydrolase</keyword>
<dbReference type="GO" id="GO:0005886">
    <property type="term" value="C:plasma membrane"/>
    <property type="evidence" value="ECO:0007669"/>
    <property type="project" value="TreeGrafter"/>
</dbReference>
<protein>
    <submittedName>
        <fullName evidence="4">Esterase</fullName>
    </submittedName>
</protein>
<dbReference type="AlphaFoldDB" id="A0A9P8G6U0"/>
<dbReference type="SUPFAM" id="SSF53474">
    <property type="entry name" value="alpha/beta-Hydrolases"/>
    <property type="match status" value="1"/>
</dbReference>
<comment type="caution">
    <text evidence="4">The sequence shown here is derived from an EMBL/GenBank/DDBJ whole genome shotgun (WGS) entry which is preliminary data.</text>
</comment>
<accession>A0A9P8G6U0</accession>
<feature type="domain" description="Carboxylesterase type B" evidence="3">
    <location>
        <begin position="17"/>
        <end position="322"/>
    </location>
</feature>
<name>A0A9P8G6U0_AURME</name>
<sequence length="451" mass="48346">MSGAASSMTESLIASPPCGPVQGFKSNHVVKYTGIPYGKAARFHVPQPIEDWTDILQAISPSAACPQPKVGAPGLITKAPLLQGLDIREDCHHLSITVPRSVKSGDKLPVMIYVYGGSFETGAADSPAYEPSKLVAEHQVIVVNINYRLNLFGFLGDGKSRPANLGLLDQLQALRWVRRNITAFGGTDDPKSITFFGESAGGSSIADLMTLPEAPSLFGRAIIQSAPFGITRGRDALNNTLLKVAESASTDMPPEELVKLCEAIHKAGSDTFPMGLMPFAPQYGHAPLPVEADVDTALNSNAPQIDILVGSTDLEGSLFMPLLPGISTAIDIPLLGDTVHDAAASKLTNLLYHPYDKDFAERHARAGGKASHYRIHLNNENNRFGATHTIELSLLFGDRKAYDGAKILEGFTAQQLDTSGAQMRRLWADFAKGKQLDAADSVDDLISIKHI</sequence>
<dbReference type="GO" id="GO:0006581">
    <property type="term" value="P:acetylcholine catabolic process"/>
    <property type="evidence" value="ECO:0007669"/>
    <property type="project" value="TreeGrafter"/>
</dbReference>
<keyword evidence="5" id="KW-1185">Reference proteome</keyword>
<proteinExistence type="inferred from homology"/>
<dbReference type="Gene3D" id="3.40.50.1820">
    <property type="entry name" value="alpha/beta hydrolase"/>
    <property type="match status" value="1"/>
</dbReference>
<dbReference type="Proteomes" id="UP000729357">
    <property type="component" value="Unassembled WGS sequence"/>
</dbReference>